<dbReference type="EMBL" id="AMRK01000005">
    <property type="protein sequence ID" value="EKE71394.1"/>
    <property type="molecule type" value="Genomic_DNA"/>
</dbReference>
<dbReference type="eggNOG" id="ENOG5032X87">
    <property type="taxonomic scope" value="Bacteria"/>
</dbReference>
<evidence type="ECO:0008006" key="3">
    <source>
        <dbReference type="Google" id="ProtNLM"/>
    </source>
</evidence>
<gene>
    <name evidence="1" type="ORF">B30_11535</name>
</gene>
<protein>
    <recommendedName>
        <fullName evidence="3">Peptidoglycan peptidase</fullName>
    </recommendedName>
</protein>
<name>K2JLH4_9RHOB</name>
<dbReference type="Proteomes" id="UP000006762">
    <property type="component" value="Unassembled WGS sequence"/>
</dbReference>
<dbReference type="InterPro" id="IPR038765">
    <property type="entry name" value="Papain-like_cys_pep_sf"/>
</dbReference>
<keyword evidence="2" id="KW-1185">Reference proteome</keyword>
<sequence length="238" mass="25591">MLRQVSNDLGTGGVRIISGVACLLQCVFALQAHAGEWDEAAWDWRAGDLIFRSGIDPMDDLIAQASEAEFGSVAIVRAGSGGPHVVYVDPLRGVTETMLDDFIADLGEENYAAYRVKDMADWGQGDSPISYNALLVAYGHDADRFRLLGGDAYYGAEMVFLAALGAGVALGASTKRAELAKNSPDLKEAFLADWQENPYCTYVTTRKECWSAIRGTAVLTSGAIQSDPGLEKVYPLPD</sequence>
<comment type="caution">
    <text evidence="1">The sequence shown here is derived from an EMBL/GenBank/DDBJ whole genome shotgun (WGS) entry which is preliminary data.</text>
</comment>
<dbReference type="Gene3D" id="3.90.1720.10">
    <property type="entry name" value="endopeptidase domain like (from Nostoc punctiforme)"/>
    <property type="match status" value="1"/>
</dbReference>
<accession>K2JLH4</accession>
<organism evidence="1 2">
    <name type="scientific">Celeribacter baekdonensis B30</name>
    <dbReference type="NCBI Taxonomy" id="1208323"/>
    <lineage>
        <taxon>Bacteria</taxon>
        <taxon>Pseudomonadati</taxon>
        <taxon>Pseudomonadota</taxon>
        <taxon>Alphaproteobacteria</taxon>
        <taxon>Rhodobacterales</taxon>
        <taxon>Roseobacteraceae</taxon>
        <taxon>Celeribacter</taxon>
    </lineage>
</organism>
<proteinExistence type="predicted"/>
<evidence type="ECO:0000313" key="2">
    <source>
        <dbReference type="Proteomes" id="UP000006762"/>
    </source>
</evidence>
<dbReference type="SUPFAM" id="SSF54001">
    <property type="entry name" value="Cysteine proteinases"/>
    <property type="match status" value="1"/>
</dbReference>
<dbReference type="PATRIC" id="fig|1208323.3.peg.2389"/>
<dbReference type="AlphaFoldDB" id="K2JLH4"/>
<evidence type="ECO:0000313" key="1">
    <source>
        <dbReference type="EMBL" id="EKE71394.1"/>
    </source>
</evidence>
<reference evidence="1 2" key="1">
    <citation type="submission" date="2012-09" db="EMBL/GenBank/DDBJ databases">
        <title>Celeribacter baekdonensis B30 Genome Sequencing.</title>
        <authorList>
            <person name="Wang W."/>
        </authorList>
    </citation>
    <scope>NUCLEOTIDE SEQUENCE [LARGE SCALE GENOMIC DNA]</scope>
    <source>
        <strain evidence="1 2">B30</strain>
    </source>
</reference>